<proteinExistence type="predicted"/>
<evidence type="ECO:0000313" key="2">
    <source>
        <dbReference type="Proteomes" id="UP000218785"/>
    </source>
</evidence>
<sequence>MSAQSAHTLDLNILLEKDTTGKETAIVLEIPDCRITADTRQQALDGVRQLLSERLAKAEIVSLKMQLPENPHPWMKFAGMFQADPLFAEITREIRQERQETAQESLPNTL</sequence>
<dbReference type="Proteomes" id="UP000218785">
    <property type="component" value="Chromosome"/>
</dbReference>
<gene>
    <name evidence="1" type="ORF">NIES37_53630</name>
</gene>
<name>A0A1Z4N6N1_9CYAN</name>
<reference evidence="1 2" key="1">
    <citation type="submission" date="2017-06" db="EMBL/GenBank/DDBJ databases">
        <title>Genome sequencing of cyanobaciteial culture collection at National Institute for Environmental Studies (NIES).</title>
        <authorList>
            <person name="Hirose Y."/>
            <person name="Shimura Y."/>
            <person name="Fujisawa T."/>
            <person name="Nakamura Y."/>
            <person name="Kawachi M."/>
        </authorList>
    </citation>
    <scope>NUCLEOTIDE SEQUENCE [LARGE SCALE GENOMIC DNA]</scope>
    <source>
        <strain evidence="1 2">NIES-37</strain>
    </source>
</reference>
<dbReference type="EMBL" id="AP018248">
    <property type="protein sequence ID" value="BAZ01364.1"/>
    <property type="molecule type" value="Genomic_DNA"/>
</dbReference>
<protein>
    <submittedName>
        <fullName evidence="1">Uncharacterized protein</fullName>
    </submittedName>
</protein>
<accession>A0A1Z4N6N1</accession>
<dbReference type="AlphaFoldDB" id="A0A1Z4N6N1"/>
<evidence type="ECO:0000313" key="1">
    <source>
        <dbReference type="EMBL" id="BAZ01364.1"/>
    </source>
</evidence>
<keyword evidence="2" id="KW-1185">Reference proteome</keyword>
<organism evidence="1 2">
    <name type="scientific">Tolypothrix tenuis PCC 7101</name>
    <dbReference type="NCBI Taxonomy" id="231146"/>
    <lineage>
        <taxon>Bacteria</taxon>
        <taxon>Bacillati</taxon>
        <taxon>Cyanobacteriota</taxon>
        <taxon>Cyanophyceae</taxon>
        <taxon>Nostocales</taxon>
        <taxon>Tolypothrichaceae</taxon>
        <taxon>Tolypothrix</taxon>
    </lineage>
</organism>
<dbReference type="RefSeq" id="WP_096580897.1">
    <property type="nucleotide sequence ID" value="NZ_CAWNJS010000001.1"/>
</dbReference>
<dbReference type="KEGG" id="ttq:NIES37_53630"/>